<dbReference type="PRINTS" id="PR00364">
    <property type="entry name" value="DISEASERSIST"/>
</dbReference>
<reference evidence="10 11" key="1">
    <citation type="journal article" date="2021" name="bioRxiv">
        <title>Chromosome-scale and haplotype-resolved genome assembly of a tetraploid potato cultivar.</title>
        <authorList>
            <person name="Sun H."/>
            <person name="Jiao W.-B."/>
            <person name="Krause K."/>
            <person name="Campoy J.A."/>
            <person name="Goel M."/>
            <person name="Folz-Donahue K."/>
            <person name="Kukat C."/>
            <person name="Huettel B."/>
            <person name="Schneeberger K."/>
        </authorList>
    </citation>
    <scope>NUCLEOTIDE SEQUENCE [LARGE SCALE GENOMIC DNA]</scope>
    <source>
        <strain evidence="10">SolTubOtavaFocal</strain>
        <tissue evidence="10">Leaves</tissue>
    </source>
</reference>
<dbReference type="Gene3D" id="3.80.10.10">
    <property type="entry name" value="Ribonuclease Inhibitor"/>
    <property type="match status" value="3"/>
</dbReference>
<dbReference type="InterPro" id="IPR058922">
    <property type="entry name" value="WHD_DRP"/>
</dbReference>
<dbReference type="Proteomes" id="UP000826656">
    <property type="component" value="Unassembled WGS sequence"/>
</dbReference>
<keyword evidence="6" id="KW-0067">ATP-binding</keyword>
<keyword evidence="4" id="KW-0547">Nucleotide-binding</keyword>
<sequence length="1033" mass="117728">MAGIGKTTFAKAIYNDESVKTHFDFKAWICVSEPYDALRITKELLQEFGLMVDNNLNQLQVKLKESLKKKKFLIVLDDVWNDNYKEWDDLRNFFVQGDVGSMIIVTTRKERVASMMDDEKIRMDILSNPKKHPELEVVGKEIATKCNGLPLALKTLAGMLRSKPEVEEWKRILRSEIWELPNNDILAALKLSYNDLPAHLKRCFSYCALFPKDYPFQKEQVIRLWNANGLVQGLQKDQTIEDLGNLYFLELRSRSLFERVSKSSQGNTEIFLMHDLVNDLAQIASSELCTRLEDNKGSRMLEKSLHLSYSMGVGDFEKLKQLGNSEQLRTLLPISIQEHTFLELSKRVLHNILPRLTSLRALSLSHYQIKELPNDLFIKLKLLRFLNLSRTTINKLPDTICVLYNLETLLLSHCYYLQELPLQMEKLIHLCHLDISGTSLLKMPLHLSMLKSLHMLVGAKFLLTGSSSLRIGDLGEVHNFCGSLSILELQNVVDSTEALKANMKEKEHVEKLSLEWGASIAKSSQNEKGILDELRPNSNIKELRITGYRGTKFPNWLSDHSFLKLVELSLSNCKDCDSLPELGQLPSLKFLAIRGMHRITELTNEFYGSSSSKKPFNSEKLKFADMPELEKWCVLGKGEFPALQGLSIKDCPKLIEKFPETPFFELKRFKVVANAEVLTSQLQGMKQIVKLVIIDCHSLTSLPISILPSTLKRIHIYHCKKLKLEASVSEMISNMFLEILHLYGCDSIDDISPELVPRAISLIVSSCCNLTRLLIPTGTENLYINDCKNLEILSVACGTQMRSLQIYNCKKLKMLPEHMQELLPSLKELTLDNCSGIESFPEGGLPFNLQQLWIDNCKKLVNGRKEWHLQRLPCLTVLSIYHDGSDKEILADKNWELPCTIRSLVISNLKTLSSQLLKSLTSIKSLYAVNLPQIQSLLEEGLPSSLSELHLYDLHALHSLSTQGLCRLTSLQRLEIRYCPNLQSLPESGMPPSISTLSIYNCPFLKPLLEFDKEKYWPNISQIPTIYIDGKYL</sequence>
<dbReference type="InterPro" id="IPR003591">
    <property type="entry name" value="Leu-rich_rpt_typical-subtyp"/>
</dbReference>
<evidence type="ECO:0000256" key="2">
    <source>
        <dbReference type="ARBA" id="ARBA00022614"/>
    </source>
</evidence>
<dbReference type="Pfam" id="PF23559">
    <property type="entry name" value="WHD_DRP"/>
    <property type="match status" value="1"/>
</dbReference>
<evidence type="ECO:0000256" key="6">
    <source>
        <dbReference type="ARBA" id="ARBA00022840"/>
    </source>
</evidence>
<dbReference type="InterPro" id="IPR036388">
    <property type="entry name" value="WH-like_DNA-bd_sf"/>
</dbReference>
<protein>
    <submittedName>
        <fullName evidence="10">Uncharacterized protein</fullName>
    </submittedName>
</protein>
<evidence type="ECO:0000313" key="10">
    <source>
        <dbReference type="EMBL" id="KAH0777311.1"/>
    </source>
</evidence>
<dbReference type="InterPro" id="IPR056789">
    <property type="entry name" value="LRR_R13L1-DRL21"/>
</dbReference>
<comment type="similarity">
    <text evidence="1">Belongs to the disease resistance NB-LRR family.</text>
</comment>
<evidence type="ECO:0000259" key="8">
    <source>
        <dbReference type="Pfam" id="PF23559"/>
    </source>
</evidence>
<dbReference type="InterPro" id="IPR027417">
    <property type="entry name" value="P-loop_NTPase"/>
</dbReference>
<name>A0ABQ7W989_SOLTU</name>
<gene>
    <name evidence="10" type="ORF">KY290_008722</name>
</gene>
<dbReference type="InterPro" id="IPR001611">
    <property type="entry name" value="Leu-rich_rpt"/>
</dbReference>
<keyword evidence="3" id="KW-0677">Repeat</keyword>
<dbReference type="Gene3D" id="3.40.50.300">
    <property type="entry name" value="P-loop containing nucleotide triphosphate hydrolases"/>
    <property type="match status" value="1"/>
</dbReference>
<comment type="caution">
    <text evidence="10">The sequence shown here is derived from an EMBL/GenBank/DDBJ whole genome shotgun (WGS) entry which is preliminary data.</text>
</comment>
<dbReference type="PANTHER" id="PTHR36766">
    <property type="entry name" value="PLANT BROAD-SPECTRUM MILDEW RESISTANCE PROTEIN RPW8"/>
    <property type="match status" value="1"/>
</dbReference>
<dbReference type="PANTHER" id="PTHR36766:SF51">
    <property type="entry name" value="DISEASE RESISTANCE RPP13-LIKE PROTEIN 1"/>
    <property type="match status" value="1"/>
</dbReference>
<feature type="domain" description="Disease resistance protein winged helix" evidence="8">
    <location>
        <begin position="209"/>
        <end position="281"/>
    </location>
</feature>
<feature type="domain" description="R13L1/DRL21-like LRR repeat region" evidence="9">
    <location>
        <begin position="471"/>
        <end position="596"/>
    </location>
</feature>
<dbReference type="SUPFAM" id="SSF52058">
    <property type="entry name" value="L domain-like"/>
    <property type="match status" value="2"/>
</dbReference>
<feature type="domain" description="NB-ARC" evidence="7">
    <location>
        <begin position="1"/>
        <end position="127"/>
    </location>
</feature>
<dbReference type="SUPFAM" id="SSF52540">
    <property type="entry name" value="P-loop containing nucleoside triphosphate hydrolases"/>
    <property type="match status" value="1"/>
</dbReference>
<keyword evidence="2" id="KW-0433">Leucine-rich repeat</keyword>
<dbReference type="InterPro" id="IPR032675">
    <property type="entry name" value="LRR_dom_sf"/>
</dbReference>
<dbReference type="Pfam" id="PF25019">
    <property type="entry name" value="LRR_R13L1-DRL21"/>
    <property type="match status" value="1"/>
</dbReference>
<dbReference type="EMBL" id="JAIVGD010000003">
    <property type="protein sequence ID" value="KAH0777311.1"/>
    <property type="molecule type" value="Genomic_DNA"/>
</dbReference>
<proteinExistence type="inferred from homology"/>
<dbReference type="InterPro" id="IPR002182">
    <property type="entry name" value="NB-ARC"/>
</dbReference>
<keyword evidence="11" id="KW-1185">Reference proteome</keyword>
<evidence type="ECO:0000256" key="1">
    <source>
        <dbReference type="ARBA" id="ARBA00008894"/>
    </source>
</evidence>
<dbReference type="Pfam" id="PF00931">
    <property type="entry name" value="NB-ARC"/>
    <property type="match status" value="1"/>
</dbReference>
<dbReference type="Gene3D" id="1.10.10.10">
    <property type="entry name" value="Winged helix-like DNA-binding domain superfamily/Winged helix DNA-binding domain"/>
    <property type="match status" value="1"/>
</dbReference>
<evidence type="ECO:0000259" key="9">
    <source>
        <dbReference type="Pfam" id="PF25019"/>
    </source>
</evidence>
<dbReference type="InterPro" id="IPR042197">
    <property type="entry name" value="Apaf_helical"/>
</dbReference>
<evidence type="ECO:0000256" key="5">
    <source>
        <dbReference type="ARBA" id="ARBA00022821"/>
    </source>
</evidence>
<dbReference type="SMART" id="SM00369">
    <property type="entry name" value="LRR_TYP"/>
    <property type="match status" value="3"/>
</dbReference>
<dbReference type="PROSITE" id="PS51450">
    <property type="entry name" value="LRR"/>
    <property type="match status" value="1"/>
</dbReference>
<evidence type="ECO:0000256" key="4">
    <source>
        <dbReference type="ARBA" id="ARBA00022741"/>
    </source>
</evidence>
<accession>A0ABQ7W989</accession>
<organism evidence="10 11">
    <name type="scientific">Solanum tuberosum</name>
    <name type="common">Potato</name>
    <dbReference type="NCBI Taxonomy" id="4113"/>
    <lineage>
        <taxon>Eukaryota</taxon>
        <taxon>Viridiplantae</taxon>
        <taxon>Streptophyta</taxon>
        <taxon>Embryophyta</taxon>
        <taxon>Tracheophyta</taxon>
        <taxon>Spermatophyta</taxon>
        <taxon>Magnoliopsida</taxon>
        <taxon>eudicotyledons</taxon>
        <taxon>Gunneridae</taxon>
        <taxon>Pentapetalae</taxon>
        <taxon>asterids</taxon>
        <taxon>lamiids</taxon>
        <taxon>Solanales</taxon>
        <taxon>Solanaceae</taxon>
        <taxon>Solanoideae</taxon>
        <taxon>Solaneae</taxon>
        <taxon>Solanum</taxon>
    </lineage>
</organism>
<evidence type="ECO:0000313" key="11">
    <source>
        <dbReference type="Proteomes" id="UP000826656"/>
    </source>
</evidence>
<evidence type="ECO:0000256" key="3">
    <source>
        <dbReference type="ARBA" id="ARBA00022737"/>
    </source>
</evidence>
<evidence type="ECO:0000259" key="7">
    <source>
        <dbReference type="Pfam" id="PF00931"/>
    </source>
</evidence>
<dbReference type="Gene3D" id="1.10.8.430">
    <property type="entry name" value="Helical domain of apoptotic protease-activating factors"/>
    <property type="match status" value="1"/>
</dbReference>
<keyword evidence="5" id="KW-0611">Plant defense</keyword>